<evidence type="ECO:0000313" key="2">
    <source>
        <dbReference type="Proteomes" id="UP001054945"/>
    </source>
</evidence>
<feature type="non-terminal residue" evidence="1">
    <location>
        <position position="1"/>
    </location>
</feature>
<dbReference type="Proteomes" id="UP001054945">
    <property type="component" value="Unassembled WGS sequence"/>
</dbReference>
<gene>
    <name evidence="1" type="ORF">CEXT_309151</name>
</gene>
<dbReference type="EMBL" id="BPLR01004363">
    <property type="protein sequence ID" value="GIX94340.1"/>
    <property type="molecule type" value="Genomic_DNA"/>
</dbReference>
<reference evidence="1 2" key="1">
    <citation type="submission" date="2021-06" db="EMBL/GenBank/DDBJ databases">
        <title>Caerostris extrusa draft genome.</title>
        <authorList>
            <person name="Kono N."/>
            <person name="Arakawa K."/>
        </authorList>
    </citation>
    <scope>NUCLEOTIDE SEQUENCE [LARGE SCALE GENOMIC DNA]</scope>
</reference>
<accession>A0AAV4PEE8</accession>
<proteinExistence type="predicted"/>
<sequence length="59" mass="6933">TKKTQQQDVWREMPGFKVRHLRVLLKDHKHKYEIKLSDMGGKIQTCRVALKSELRGKGT</sequence>
<name>A0AAV4PEE8_CAEEX</name>
<evidence type="ECO:0000313" key="1">
    <source>
        <dbReference type="EMBL" id="GIX94340.1"/>
    </source>
</evidence>
<comment type="caution">
    <text evidence="1">The sequence shown here is derived from an EMBL/GenBank/DDBJ whole genome shotgun (WGS) entry which is preliminary data.</text>
</comment>
<keyword evidence="2" id="KW-1185">Reference proteome</keyword>
<dbReference type="AlphaFoldDB" id="A0AAV4PEE8"/>
<organism evidence="1 2">
    <name type="scientific">Caerostris extrusa</name>
    <name type="common">Bark spider</name>
    <name type="synonym">Caerostris bankana</name>
    <dbReference type="NCBI Taxonomy" id="172846"/>
    <lineage>
        <taxon>Eukaryota</taxon>
        <taxon>Metazoa</taxon>
        <taxon>Ecdysozoa</taxon>
        <taxon>Arthropoda</taxon>
        <taxon>Chelicerata</taxon>
        <taxon>Arachnida</taxon>
        <taxon>Araneae</taxon>
        <taxon>Araneomorphae</taxon>
        <taxon>Entelegynae</taxon>
        <taxon>Araneoidea</taxon>
        <taxon>Araneidae</taxon>
        <taxon>Caerostris</taxon>
    </lineage>
</organism>
<protein>
    <submittedName>
        <fullName evidence="1">Uncharacterized protein</fullName>
    </submittedName>
</protein>